<dbReference type="PANTHER" id="PTHR32401:SF49">
    <property type="entry name" value="OS10G0129200 PROTEIN"/>
    <property type="match status" value="1"/>
</dbReference>
<name>A0A5J5B177_9ASTE</name>
<reference evidence="5 6" key="1">
    <citation type="submission" date="2019-09" db="EMBL/GenBank/DDBJ databases">
        <title>A chromosome-level genome assembly of the Chinese tupelo Nyssa sinensis.</title>
        <authorList>
            <person name="Yang X."/>
            <person name="Kang M."/>
            <person name="Yang Y."/>
            <person name="Xiong H."/>
            <person name="Wang M."/>
            <person name="Zhang Z."/>
            <person name="Wang Z."/>
            <person name="Wu H."/>
            <person name="Ma T."/>
            <person name="Liu J."/>
            <person name="Xi Z."/>
        </authorList>
    </citation>
    <scope>NUCLEOTIDE SEQUENCE [LARGE SCALE GENOMIC DNA]</scope>
    <source>
        <strain evidence="5">J267</strain>
        <tissue evidence="5">Leaf</tissue>
    </source>
</reference>
<dbReference type="EMBL" id="CM018039">
    <property type="protein sequence ID" value="KAA8536364.1"/>
    <property type="molecule type" value="Genomic_DNA"/>
</dbReference>
<dbReference type="InterPro" id="IPR013320">
    <property type="entry name" value="ConA-like_dom_sf"/>
</dbReference>
<dbReference type="CDD" id="cd06899">
    <property type="entry name" value="lectin_legume_LecRK_Arcelin_ConA"/>
    <property type="match status" value="1"/>
</dbReference>
<dbReference type="OrthoDB" id="2014828at2759"/>
<accession>A0A5J5B177</accession>
<keyword evidence="6" id="KW-1185">Reference proteome</keyword>
<keyword evidence="2" id="KW-0430">Lectin</keyword>
<dbReference type="InterPro" id="IPR001220">
    <property type="entry name" value="Legume_lectin_dom"/>
</dbReference>
<keyword evidence="3" id="KW-1133">Transmembrane helix</keyword>
<evidence type="ECO:0000259" key="4">
    <source>
        <dbReference type="Pfam" id="PF00139"/>
    </source>
</evidence>
<dbReference type="Proteomes" id="UP000325577">
    <property type="component" value="Linkage Group LG16"/>
</dbReference>
<protein>
    <recommendedName>
        <fullName evidence="4">Legume lectin domain-containing protein</fullName>
    </recommendedName>
</protein>
<dbReference type="PROSITE" id="PS00307">
    <property type="entry name" value="LECTIN_LEGUME_BETA"/>
    <property type="match status" value="1"/>
</dbReference>
<dbReference type="InterPro" id="IPR050258">
    <property type="entry name" value="Leguminous_Lectin"/>
</dbReference>
<gene>
    <name evidence="5" type="ORF">F0562_028842</name>
</gene>
<evidence type="ECO:0000256" key="2">
    <source>
        <dbReference type="ARBA" id="ARBA00022734"/>
    </source>
</evidence>
<dbReference type="GO" id="GO:0030246">
    <property type="term" value="F:carbohydrate binding"/>
    <property type="evidence" value="ECO:0007669"/>
    <property type="project" value="UniProtKB-KW"/>
</dbReference>
<dbReference type="PANTHER" id="PTHR32401">
    <property type="entry name" value="CONCANAVALIN A-LIKE LECTIN FAMILY PROTEIN"/>
    <property type="match status" value="1"/>
</dbReference>
<sequence length="222" mass="25103">MAICNSWNPKLQNMLLLYTLFYLCIIIPLATPLNFSFPIIKDQNADITTYQDAYNSGQGHPLTPNERHMNREQKVGRATYKEPLHLWDKASGNLTDFDTNFSFIINSEGEPKYGDGFAFVLLPNHSDILLTVGGAFGLPTNRTTIENTFAFVAVEFDTYHNGLNSCDPADIQGTHVGININSLRSNASEEWKSNITHGKENKARISLNRVIFRKTYCYIVEF</sequence>
<dbReference type="SUPFAM" id="SSF49899">
    <property type="entry name" value="Concanavalin A-like lectins/glucanases"/>
    <property type="match status" value="1"/>
</dbReference>
<keyword evidence="3" id="KW-0472">Membrane</keyword>
<proteinExistence type="inferred from homology"/>
<keyword evidence="3" id="KW-0812">Transmembrane</keyword>
<evidence type="ECO:0000313" key="5">
    <source>
        <dbReference type="EMBL" id="KAA8536364.1"/>
    </source>
</evidence>
<feature type="domain" description="Legume lectin" evidence="4">
    <location>
        <begin position="33"/>
        <end position="207"/>
    </location>
</feature>
<evidence type="ECO:0000313" key="6">
    <source>
        <dbReference type="Proteomes" id="UP000325577"/>
    </source>
</evidence>
<dbReference type="InterPro" id="IPR019825">
    <property type="entry name" value="Lectin_legB_Mn/Ca_BS"/>
</dbReference>
<feature type="transmembrane region" description="Helical" evidence="3">
    <location>
        <begin position="15"/>
        <end position="35"/>
    </location>
</feature>
<dbReference type="Pfam" id="PF00139">
    <property type="entry name" value="Lectin_legB"/>
    <property type="match status" value="1"/>
</dbReference>
<dbReference type="Gene3D" id="2.60.120.200">
    <property type="match status" value="1"/>
</dbReference>
<comment type="similarity">
    <text evidence="1">Belongs to the leguminous lectin family.</text>
</comment>
<evidence type="ECO:0000256" key="1">
    <source>
        <dbReference type="ARBA" id="ARBA00007606"/>
    </source>
</evidence>
<evidence type="ECO:0000256" key="3">
    <source>
        <dbReference type="SAM" id="Phobius"/>
    </source>
</evidence>
<dbReference type="AlphaFoldDB" id="A0A5J5B177"/>
<organism evidence="5 6">
    <name type="scientific">Nyssa sinensis</name>
    <dbReference type="NCBI Taxonomy" id="561372"/>
    <lineage>
        <taxon>Eukaryota</taxon>
        <taxon>Viridiplantae</taxon>
        <taxon>Streptophyta</taxon>
        <taxon>Embryophyta</taxon>
        <taxon>Tracheophyta</taxon>
        <taxon>Spermatophyta</taxon>
        <taxon>Magnoliopsida</taxon>
        <taxon>eudicotyledons</taxon>
        <taxon>Gunneridae</taxon>
        <taxon>Pentapetalae</taxon>
        <taxon>asterids</taxon>
        <taxon>Cornales</taxon>
        <taxon>Nyssaceae</taxon>
        <taxon>Nyssa</taxon>
    </lineage>
</organism>